<organism evidence="1">
    <name type="scientific">Leptospira borgpetersenii serovar Ballum</name>
    <dbReference type="NCBI Taxonomy" id="280505"/>
    <lineage>
        <taxon>Bacteria</taxon>
        <taxon>Pseudomonadati</taxon>
        <taxon>Spirochaetota</taxon>
        <taxon>Spirochaetia</taxon>
        <taxon>Leptospirales</taxon>
        <taxon>Leptospiraceae</taxon>
        <taxon>Leptospira</taxon>
    </lineage>
</organism>
<protein>
    <submittedName>
        <fullName evidence="1">Uncharacterized protein</fullName>
    </submittedName>
</protein>
<reference evidence="1 2" key="1">
    <citation type="journal article" date="2015" name="PLoS Negl. Trop. Dis.">
        <title>Distribution of Plasmids in Distinct Leptospira Pathogenic Species.</title>
        <authorList>
            <person name="Wang Y."/>
            <person name="Zhuang X."/>
            <person name="Zhong Y."/>
            <person name="Zhang C."/>
            <person name="Zhang Y."/>
            <person name="Zeng L."/>
            <person name="Zhu Y."/>
            <person name="He P."/>
            <person name="Dong K."/>
            <person name="Pal U."/>
            <person name="Guo X."/>
            <person name="Qin J."/>
        </authorList>
    </citation>
    <scope>NUCLEOTIDE SEQUENCE [LARGE SCALE GENOMIC DNA]</scope>
    <source>
        <strain evidence="1 2">56604</strain>
    </source>
</reference>
<name>A0A0S2INC0_LEPBO</name>
<evidence type="ECO:0000313" key="1">
    <source>
        <dbReference type="EMBL" id="ALO25180.1"/>
    </source>
</evidence>
<accession>A0A0S2INC0</accession>
<sequence length="39" mass="4685">MLKKLYNVLFFCSSCFLDSENQKIRQEVFKNRLISLATR</sequence>
<evidence type="ECO:0000313" key="2">
    <source>
        <dbReference type="Proteomes" id="UP000058857"/>
    </source>
</evidence>
<dbReference type="EMBL" id="CP012029">
    <property type="protein sequence ID" value="ALO25180.1"/>
    <property type="molecule type" value="Genomic_DNA"/>
</dbReference>
<dbReference type="Proteomes" id="UP000058857">
    <property type="component" value="Chromosome 1"/>
</dbReference>
<dbReference type="AlphaFoldDB" id="A0A0S2INC0"/>
<proteinExistence type="predicted"/>
<gene>
    <name evidence="1" type="ORF">LBBP_00858</name>
</gene>